<dbReference type="CDD" id="cd02440">
    <property type="entry name" value="AdoMet_MTases"/>
    <property type="match status" value="1"/>
</dbReference>
<keyword evidence="2 5" id="KW-0808">Transferase</keyword>
<keyword evidence="1 5" id="KW-0489">Methyltransferase</keyword>
<dbReference type="Pfam" id="PF17827">
    <property type="entry name" value="PrmC_N"/>
    <property type="match status" value="1"/>
</dbReference>
<feature type="binding site" evidence="5">
    <location>
        <begin position="204"/>
        <end position="207"/>
    </location>
    <ligand>
        <name>substrate</name>
    </ligand>
</feature>
<dbReference type="InterPro" id="IPR040758">
    <property type="entry name" value="PrmC_N"/>
</dbReference>
<dbReference type="NCBIfam" id="TIGR03534">
    <property type="entry name" value="RF_mod_PrmC"/>
    <property type="match status" value="1"/>
</dbReference>
<evidence type="ECO:0000256" key="3">
    <source>
        <dbReference type="ARBA" id="ARBA00022691"/>
    </source>
</evidence>
<dbReference type="GO" id="GO:0003676">
    <property type="term" value="F:nucleic acid binding"/>
    <property type="evidence" value="ECO:0007669"/>
    <property type="project" value="InterPro"/>
</dbReference>
<evidence type="ECO:0000259" key="7">
    <source>
        <dbReference type="Pfam" id="PF17827"/>
    </source>
</evidence>
<sequence length="304" mass="33660">MLAIMTGNDPVENGTITQSELLQQAIQRLEAAGVPDARRNAEWMLCEVLGCSRAQLYAYPERPVDAARRARFAELLARRLRREPLQYVLGYVEFLGLRLEVGPGVLVPRPETEWLTERVLQELQSTPGPRVLDVGTGSGCIALAIKHHRSDADVWACDISPEALSIARRNAERLGLQVHWVEADVLADSFPENVPGPFDLIVSNPPYLALHEADELPPEVRDYEPPVALYAGEDPLRFYRALARHGHVLLKPGGRLACEVHAHYGTDVVALFEACGYEAVRLECDLAGNPRLVWARRPAPVSSS</sequence>
<feature type="domain" description="Release factor glutamine methyltransferase N-terminal" evidence="7">
    <location>
        <begin position="20"/>
        <end position="90"/>
    </location>
</feature>
<accession>D0MJN4</accession>
<dbReference type="eggNOG" id="COG2890">
    <property type="taxonomic scope" value="Bacteria"/>
</dbReference>
<dbReference type="RefSeq" id="WP_012844303.1">
    <property type="nucleotide sequence ID" value="NC_013501.1"/>
</dbReference>
<gene>
    <name evidence="5" type="primary">prmC</name>
    <name evidence="8" type="ordered locus">Rmar_1808</name>
</gene>
<protein>
    <recommendedName>
        <fullName evidence="5">Release factor glutamine methyltransferase</fullName>
        <shortName evidence="5">RF MTase</shortName>
        <ecNumber evidence="5">2.1.1.297</ecNumber>
    </recommendedName>
    <alternativeName>
        <fullName evidence="5">N5-glutamine methyltransferase PrmC</fullName>
    </alternativeName>
    <alternativeName>
        <fullName evidence="5">Protein-(glutamine-N5) MTase PrmC</fullName>
    </alternativeName>
    <alternativeName>
        <fullName evidence="5">Protein-glutamine N-methyltransferase PrmC</fullName>
    </alternativeName>
</protein>
<dbReference type="InterPro" id="IPR019874">
    <property type="entry name" value="RF_methyltr_PrmC"/>
</dbReference>
<comment type="function">
    <text evidence="5">Methylates the class 1 translation termination release factors RF1/PrfA and RF2/PrfB on the glutamine residue of the universally conserved GGQ motif.</text>
</comment>
<dbReference type="Pfam" id="PF05175">
    <property type="entry name" value="MTS"/>
    <property type="match status" value="1"/>
</dbReference>
<comment type="similarity">
    <text evidence="5">Belongs to the protein N5-glutamine methyltransferase family. PrmC subfamily.</text>
</comment>
<evidence type="ECO:0000313" key="8">
    <source>
        <dbReference type="EMBL" id="ACY48692.1"/>
    </source>
</evidence>
<dbReference type="OrthoDB" id="9800643at2"/>
<evidence type="ECO:0000256" key="1">
    <source>
        <dbReference type="ARBA" id="ARBA00022603"/>
    </source>
</evidence>
<dbReference type="NCBIfam" id="TIGR00536">
    <property type="entry name" value="hemK_fam"/>
    <property type="match status" value="1"/>
</dbReference>
<feature type="binding site" evidence="5">
    <location>
        <begin position="135"/>
        <end position="139"/>
    </location>
    <ligand>
        <name>S-adenosyl-L-methionine</name>
        <dbReference type="ChEBI" id="CHEBI:59789"/>
    </ligand>
</feature>
<dbReference type="Proteomes" id="UP000002221">
    <property type="component" value="Chromosome"/>
</dbReference>
<dbReference type="GO" id="GO:0032259">
    <property type="term" value="P:methylation"/>
    <property type="evidence" value="ECO:0007669"/>
    <property type="project" value="UniProtKB-KW"/>
</dbReference>
<evidence type="ECO:0000256" key="2">
    <source>
        <dbReference type="ARBA" id="ARBA00022679"/>
    </source>
</evidence>
<dbReference type="HOGENOM" id="CLU_018398_3_2_10"/>
<keyword evidence="9" id="KW-1185">Reference proteome</keyword>
<comment type="catalytic activity">
    <reaction evidence="4 5">
        <text>L-glutaminyl-[peptide chain release factor] + S-adenosyl-L-methionine = N(5)-methyl-L-glutaminyl-[peptide chain release factor] + S-adenosyl-L-homocysteine + H(+)</text>
        <dbReference type="Rhea" id="RHEA:42896"/>
        <dbReference type="Rhea" id="RHEA-COMP:10271"/>
        <dbReference type="Rhea" id="RHEA-COMP:10272"/>
        <dbReference type="ChEBI" id="CHEBI:15378"/>
        <dbReference type="ChEBI" id="CHEBI:30011"/>
        <dbReference type="ChEBI" id="CHEBI:57856"/>
        <dbReference type="ChEBI" id="CHEBI:59789"/>
        <dbReference type="ChEBI" id="CHEBI:61891"/>
        <dbReference type="EC" id="2.1.1.297"/>
    </reaction>
</comment>
<dbReference type="GO" id="GO:0102559">
    <property type="term" value="F:peptide chain release factor N(5)-glutamine methyltransferase activity"/>
    <property type="evidence" value="ECO:0007669"/>
    <property type="project" value="UniProtKB-EC"/>
</dbReference>
<dbReference type="Gene3D" id="1.10.8.10">
    <property type="entry name" value="DNA helicase RuvA subunit, C-terminal domain"/>
    <property type="match status" value="1"/>
</dbReference>
<dbReference type="HAMAP" id="MF_02126">
    <property type="entry name" value="RF_methyltr_PrmC"/>
    <property type="match status" value="1"/>
</dbReference>
<dbReference type="InterPro" id="IPR002052">
    <property type="entry name" value="DNA_methylase_N6_adenine_CS"/>
</dbReference>
<evidence type="ECO:0000256" key="5">
    <source>
        <dbReference type="HAMAP-Rule" id="MF_02126"/>
    </source>
</evidence>
<comment type="caution">
    <text evidence="5">Lacks conserved residue(s) required for the propagation of feature annotation.</text>
</comment>
<evidence type="ECO:0000259" key="6">
    <source>
        <dbReference type="Pfam" id="PF05175"/>
    </source>
</evidence>
<dbReference type="InterPro" id="IPR007848">
    <property type="entry name" value="Small_mtfrase_dom"/>
</dbReference>
<dbReference type="Gene3D" id="3.40.50.150">
    <property type="entry name" value="Vaccinia Virus protein VP39"/>
    <property type="match status" value="1"/>
</dbReference>
<dbReference type="PANTHER" id="PTHR18895:SF74">
    <property type="entry name" value="MTRF1L RELEASE FACTOR GLUTAMINE METHYLTRANSFERASE"/>
    <property type="match status" value="1"/>
</dbReference>
<evidence type="ECO:0000313" key="9">
    <source>
        <dbReference type="Proteomes" id="UP000002221"/>
    </source>
</evidence>
<feature type="binding site" evidence="5">
    <location>
        <position position="158"/>
    </location>
    <ligand>
        <name>S-adenosyl-L-methionine</name>
        <dbReference type="ChEBI" id="CHEBI:59789"/>
    </ligand>
</feature>
<dbReference type="AlphaFoldDB" id="D0MJN4"/>
<dbReference type="STRING" id="518766.Rmar_1808"/>
<dbReference type="SUPFAM" id="SSF53335">
    <property type="entry name" value="S-adenosyl-L-methionine-dependent methyltransferases"/>
    <property type="match status" value="1"/>
</dbReference>
<name>D0MJN4_RHOM4</name>
<dbReference type="EC" id="2.1.1.297" evidence="5"/>
<keyword evidence="3 5" id="KW-0949">S-adenosyl-L-methionine</keyword>
<dbReference type="KEGG" id="rmr:Rmar_1808"/>
<organism evidence="8 9">
    <name type="scientific">Rhodothermus marinus (strain ATCC 43812 / DSM 4252 / R-10)</name>
    <name type="common">Rhodothermus obamensis</name>
    <dbReference type="NCBI Taxonomy" id="518766"/>
    <lineage>
        <taxon>Bacteria</taxon>
        <taxon>Pseudomonadati</taxon>
        <taxon>Rhodothermota</taxon>
        <taxon>Rhodothermia</taxon>
        <taxon>Rhodothermales</taxon>
        <taxon>Rhodothermaceae</taxon>
        <taxon>Rhodothermus</taxon>
    </lineage>
</organism>
<reference evidence="8 9" key="1">
    <citation type="journal article" date="2009" name="Stand. Genomic Sci.">
        <title>Complete genome sequence of Rhodothermus marinus type strain (R-10).</title>
        <authorList>
            <person name="Nolan M."/>
            <person name="Tindall B.J."/>
            <person name="Pomrenke H."/>
            <person name="Lapidus A."/>
            <person name="Copeland A."/>
            <person name="Glavina Del Rio T."/>
            <person name="Lucas S."/>
            <person name="Chen F."/>
            <person name="Tice H."/>
            <person name="Cheng J.F."/>
            <person name="Saunders E."/>
            <person name="Han C."/>
            <person name="Bruce D."/>
            <person name="Goodwin L."/>
            <person name="Chain P."/>
            <person name="Pitluck S."/>
            <person name="Ovchinikova G."/>
            <person name="Pati A."/>
            <person name="Ivanova N."/>
            <person name="Mavromatis K."/>
            <person name="Chen A."/>
            <person name="Palaniappan K."/>
            <person name="Land M."/>
            <person name="Hauser L."/>
            <person name="Chang Y.J."/>
            <person name="Jeffries C.D."/>
            <person name="Brettin T."/>
            <person name="Goker M."/>
            <person name="Bristow J."/>
            <person name="Eisen J.A."/>
            <person name="Markowitz V."/>
            <person name="Hugenholtz P."/>
            <person name="Kyrpides N.C."/>
            <person name="Klenk H.P."/>
            <person name="Detter J.C."/>
        </authorList>
    </citation>
    <scope>NUCLEOTIDE SEQUENCE [LARGE SCALE GENOMIC DNA]</scope>
    <source>
        <strain evidence="9">ATCC 43812 / DSM 4252 / R-10</strain>
    </source>
</reference>
<dbReference type="EMBL" id="CP001807">
    <property type="protein sequence ID" value="ACY48692.1"/>
    <property type="molecule type" value="Genomic_DNA"/>
</dbReference>
<dbReference type="InterPro" id="IPR029063">
    <property type="entry name" value="SAM-dependent_MTases_sf"/>
</dbReference>
<evidence type="ECO:0000256" key="4">
    <source>
        <dbReference type="ARBA" id="ARBA00048391"/>
    </source>
</evidence>
<feature type="binding site" evidence="5">
    <location>
        <position position="204"/>
    </location>
    <ligand>
        <name>S-adenosyl-L-methionine</name>
        <dbReference type="ChEBI" id="CHEBI:59789"/>
    </ligand>
</feature>
<feature type="domain" description="Methyltransferase small" evidence="6">
    <location>
        <begin position="118"/>
        <end position="210"/>
    </location>
</feature>
<dbReference type="InterPro" id="IPR004556">
    <property type="entry name" value="HemK-like"/>
</dbReference>
<dbReference type="InterPro" id="IPR050320">
    <property type="entry name" value="N5-glutamine_MTase"/>
</dbReference>
<proteinExistence type="inferred from homology"/>
<dbReference type="PANTHER" id="PTHR18895">
    <property type="entry name" value="HEMK METHYLTRANSFERASE"/>
    <property type="match status" value="1"/>
</dbReference>
<dbReference type="PROSITE" id="PS00092">
    <property type="entry name" value="N6_MTASE"/>
    <property type="match status" value="1"/>
</dbReference>